<dbReference type="SUPFAM" id="SSF56529">
    <property type="entry name" value="FAH"/>
    <property type="match status" value="1"/>
</dbReference>
<keyword evidence="1" id="KW-0479">Metal-binding</keyword>
<dbReference type="eggNOG" id="arCOG00235">
    <property type="taxonomic scope" value="Archaea"/>
</dbReference>
<dbReference type="HOGENOM" id="CLU_028458_4_2_2"/>
<sequence>MKLLRFKINSKEKTGILNGNEITEINPSMIEAMNTPDINRLEEIGSFKLEDVEVLPPVSPSKVVCVGLNYSDHAKELDMNLPTEPTLFIKPSTAVIGHETNVIYPADSTQVDYEGELGIVISKEAHHVKKDDAIYFIGGYTILNDVTARDKQRKDIQWTRAKSFDTFAPIGPCIETELDPTNQNISLKLNGEIRQNSNTKQMIFNAYELVEFISNVMTLKPGDVIATGTPPGVGSMHVGDVVEVLIEGVGVLRNTVKAQK</sequence>
<keyword evidence="3" id="KW-0456">Lyase</keyword>
<dbReference type="GO" id="GO:0016853">
    <property type="term" value="F:isomerase activity"/>
    <property type="evidence" value="ECO:0007669"/>
    <property type="project" value="UniProtKB-ARBA"/>
</dbReference>
<gene>
    <name evidence="3" type="ordered locus">MSWAN_0083</name>
</gene>
<evidence type="ECO:0000313" key="4">
    <source>
        <dbReference type="Proteomes" id="UP000009231"/>
    </source>
</evidence>
<evidence type="ECO:0000256" key="1">
    <source>
        <dbReference type="ARBA" id="ARBA00022723"/>
    </source>
</evidence>
<dbReference type="InterPro" id="IPR011234">
    <property type="entry name" value="Fumarylacetoacetase-like_C"/>
</dbReference>
<protein>
    <submittedName>
        <fullName evidence="3">Ureidoglycolate lyase</fullName>
        <ecNumber evidence="3">4.3.2.3</ecNumber>
    </submittedName>
</protein>
<dbReference type="EC" id="4.3.2.3" evidence="3"/>
<accession>F6D7Q1</accession>
<dbReference type="GO" id="GO:0046872">
    <property type="term" value="F:metal ion binding"/>
    <property type="evidence" value="ECO:0007669"/>
    <property type="project" value="UniProtKB-KW"/>
</dbReference>
<dbReference type="Proteomes" id="UP000009231">
    <property type="component" value="Chromosome"/>
</dbReference>
<dbReference type="RefSeq" id="WP_013824632.1">
    <property type="nucleotide sequence ID" value="NC_015574.1"/>
</dbReference>
<organism evidence="3 4">
    <name type="scientific">Methanobacterium paludis (strain DSM 25820 / JCM 18151 / SWAN1)</name>
    <dbReference type="NCBI Taxonomy" id="868131"/>
    <lineage>
        <taxon>Archaea</taxon>
        <taxon>Methanobacteriati</taxon>
        <taxon>Methanobacteriota</taxon>
        <taxon>Methanomada group</taxon>
        <taxon>Methanobacteria</taxon>
        <taxon>Methanobacteriales</taxon>
        <taxon>Methanobacteriaceae</taxon>
        <taxon>Methanobacterium</taxon>
    </lineage>
</organism>
<dbReference type="GO" id="GO:0018773">
    <property type="term" value="F:acetylpyruvate hydrolase activity"/>
    <property type="evidence" value="ECO:0007669"/>
    <property type="project" value="TreeGrafter"/>
</dbReference>
<dbReference type="PANTHER" id="PTHR11820:SF7">
    <property type="entry name" value="ACYLPYRUVASE FAHD1, MITOCHONDRIAL"/>
    <property type="match status" value="1"/>
</dbReference>
<dbReference type="GeneID" id="10667560"/>
<dbReference type="FunFam" id="3.90.850.10:FF:000002">
    <property type="entry name" value="2-hydroxyhepta-2,4-diene-1,7-dioate isomerase"/>
    <property type="match status" value="1"/>
</dbReference>
<evidence type="ECO:0000259" key="2">
    <source>
        <dbReference type="Pfam" id="PF01557"/>
    </source>
</evidence>
<dbReference type="Gene3D" id="3.90.850.10">
    <property type="entry name" value="Fumarylacetoacetase-like, C-terminal domain"/>
    <property type="match status" value="1"/>
</dbReference>
<dbReference type="Pfam" id="PF01557">
    <property type="entry name" value="FAA_hydrolase"/>
    <property type="match status" value="1"/>
</dbReference>
<name>F6D7Q1_METPW</name>
<keyword evidence="4" id="KW-1185">Reference proteome</keyword>
<dbReference type="AlphaFoldDB" id="F6D7Q1"/>
<dbReference type="KEGG" id="mew:MSWAN_0083"/>
<evidence type="ECO:0000313" key="3">
    <source>
        <dbReference type="EMBL" id="AEG17130.1"/>
    </source>
</evidence>
<dbReference type="EMBL" id="CP002772">
    <property type="protein sequence ID" value="AEG17130.1"/>
    <property type="molecule type" value="Genomic_DNA"/>
</dbReference>
<dbReference type="GO" id="GO:0050385">
    <property type="term" value="F:ureidoglycolate lyase activity"/>
    <property type="evidence" value="ECO:0007669"/>
    <property type="project" value="UniProtKB-EC"/>
</dbReference>
<dbReference type="OrthoDB" id="6242at2157"/>
<proteinExistence type="predicted"/>
<reference evidence="3 4" key="1">
    <citation type="journal article" date="2014" name="Int. J. Syst. Evol. Microbiol.">
        <title>Methanobacterium paludis sp. nov. and a novel strain of Methanobacterium lacus isolated from northern peatlands.</title>
        <authorList>
            <person name="Cadillo-Quiroz H."/>
            <person name="Brauer S.L."/>
            <person name="Goodson N."/>
            <person name="Yavitt J.B."/>
            <person name="Zinder S.H."/>
        </authorList>
    </citation>
    <scope>NUCLEOTIDE SEQUENCE [LARGE SCALE GENOMIC DNA]</scope>
    <source>
        <strain evidence="4">DSM 25820 / JCM 18151 / SWAN1</strain>
    </source>
</reference>
<dbReference type="InterPro" id="IPR036663">
    <property type="entry name" value="Fumarylacetoacetase_C_sf"/>
</dbReference>
<dbReference type="PANTHER" id="PTHR11820">
    <property type="entry name" value="ACYLPYRUVASE"/>
    <property type="match status" value="1"/>
</dbReference>
<dbReference type="GO" id="GO:0019752">
    <property type="term" value="P:carboxylic acid metabolic process"/>
    <property type="evidence" value="ECO:0007669"/>
    <property type="project" value="UniProtKB-ARBA"/>
</dbReference>
<dbReference type="STRING" id="868131.MSWAN_0083"/>
<feature type="domain" description="Fumarylacetoacetase-like C-terminal" evidence="2">
    <location>
        <begin position="62"/>
        <end position="256"/>
    </location>
</feature>